<dbReference type="PANTHER" id="PTHR35006:SF2">
    <property type="entry name" value="GLYOXALASE FAMILY PROTEIN (AFU_ORTHOLOGUE AFUA_5G14830)"/>
    <property type="match status" value="1"/>
</dbReference>
<evidence type="ECO:0000313" key="3">
    <source>
        <dbReference type="Proteomes" id="UP000252419"/>
    </source>
</evidence>
<protein>
    <submittedName>
        <fullName evidence="2">Glyoxalase</fullName>
    </submittedName>
</protein>
<gene>
    <name evidence="2" type="ORF">TH5_07595</name>
</gene>
<dbReference type="InterPro" id="IPR004360">
    <property type="entry name" value="Glyas_Fos-R_dOase_dom"/>
</dbReference>
<sequence>MLDHVSLPVSDFEKSKAFYVAALAPLGVSIQYEEGVDATGTTPFVGFGNEAGPAFWLGGHMKADQHMSHVAFKAKDRPTVDAFYAAALAAGGIDNGAPGIRGHYGEHYYAAFILDPDGINIEAVCHLPPDAGAS</sequence>
<comment type="caution">
    <text evidence="2">The sequence shown here is derived from an EMBL/GenBank/DDBJ whole genome shotgun (WGS) entry which is preliminary data.</text>
</comment>
<dbReference type="CDD" id="cd07262">
    <property type="entry name" value="VOC_like"/>
    <property type="match status" value="1"/>
</dbReference>
<evidence type="ECO:0000313" key="2">
    <source>
        <dbReference type="EMBL" id="RCK06651.1"/>
    </source>
</evidence>
<reference evidence="2 3" key="1">
    <citation type="submission" date="2014-07" db="EMBL/GenBank/DDBJ databases">
        <title>Draft genome sequence of Thalassospira xianhensis P-4 (MCCC 1A02616).</title>
        <authorList>
            <person name="Lai Q."/>
            <person name="Shao Z."/>
        </authorList>
    </citation>
    <scope>NUCLEOTIDE SEQUENCE [LARGE SCALE GENOMIC DNA]</scope>
    <source>
        <strain evidence="2 3">MCCC 1A02616</strain>
    </source>
</reference>
<dbReference type="SUPFAM" id="SSF54593">
    <property type="entry name" value="Glyoxalase/Bleomycin resistance protein/Dihydroxybiphenyl dioxygenase"/>
    <property type="match status" value="1"/>
</dbReference>
<name>A0A367UF50_9PROT</name>
<keyword evidence="3" id="KW-1185">Reference proteome</keyword>
<organism evidence="2 3">
    <name type="scientific">Thalassospira xianhensis MCCC 1A02616</name>
    <dbReference type="NCBI Taxonomy" id="1177929"/>
    <lineage>
        <taxon>Bacteria</taxon>
        <taxon>Pseudomonadati</taxon>
        <taxon>Pseudomonadota</taxon>
        <taxon>Alphaproteobacteria</taxon>
        <taxon>Rhodospirillales</taxon>
        <taxon>Thalassospiraceae</taxon>
        <taxon>Thalassospira</taxon>
    </lineage>
</organism>
<accession>A0A367UF50</accession>
<dbReference type="EMBL" id="JPWA01000006">
    <property type="protein sequence ID" value="RCK06651.1"/>
    <property type="molecule type" value="Genomic_DNA"/>
</dbReference>
<dbReference type="AlphaFoldDB" id="A0A367UF50"/>
<proteinExistence type="predicted"/>
<dbReference type="PROSITE" id="PS51819">
    <property type="entry name" value="VOC"/>
    <property type="match status" value="1"/>
</dbReference>
<dbReference type="Gene3D" id="3.10.180.10">
    <property type="entry name" value="2,3-Dihydroxybiphenyl 1,2-Dioxygenase, domain 1"/>
    <property type="match status" value="1"/>
</dbReference>
<dbReference type="Proteomes" id="UP000252419">
    <property type="component" value="Unassembled WGS sequence"/>
</dbReference>
<dbReference type="InterPro" id="IPR029068">
    <property type="entry name" value="Glyas_Bleomycin-R_OHBP_Dase"/>
</dbReference>
<dbReference type="InterPro" id="IPR037523">
    <property type="entry name" value="VOC_core"/>
</dbReference>
<dbReference type="PANTHER" id="PTHR35006">
    <property type="entry name" value="GLYOXALASE FAMILY PROTEIN (AFU_ORTHOLOGUE AFUA_5G14830)"/>
    <property type="match status" value="1"/>
</dbReference>
<evidence type="ECO:0000259" key="1">
    <source>
        <dbReference type="PROSITE" id="PS51819"/>
    </source>
</evidence>
<feature type="domain" description="VOC" evidence="1">
    <location>
        <begin position="1"/>
        <end position="126"/>
    </location>
</feature>
<dbReference type="Pfam" id="PF00903">
    <property type="entry name" value="Glyoxalase"/>
    <property type="match status" value="1"/>
</dbReference>